<keyword evidence="2" id="KW-0472">Membrane</keyword>
<name>A0A810MSB7_9ACTN</name>
<dbReference type="InterPro" id="IPR014917">
    <property type="entry name" value="DUF1800"/>
</dbReference>
<sequence>MPDQNVPPHRARDDGRRAERPRSGAHSHGEPPYAPPTRTPFSDGYDRHAGGRHGADPYGGHRAGDGHATGGHRAGGQWPDPRPTAGHPAGRYPDDGYVTDRYPTGGYAADGHPDPSGDNRRGPRWVGPQGGADVQPGRPATDVLPDLDDDEDDDRRRTGRRRALIALTGTAAVVAGGTALALSPQGAGLIDALLGTGGGDATAPAVTDGSAARPSGQQPSTVRTYTEQNESYMGSRAGEVLKKNSPVTGKSHSGPASAAAETKVTVKTVLAKDPVRHLAQRATFGATPKVMADIEKLGIDAWLRDQLDPDKIAPTPAELRLAELRTLKMSIPQLREQREALDANGVHADDETVWATIARQIWSDRQLFEVMVDFWTDFLHVAAYFEGSRMQRASFETEVIRKHALGNYADMLVAANRHPALLTYLNQAQSSKDKVNENLARENLELYSVGVDGGYTEADVRQAALLQTGRGVREDQYVYRPERHYVGEVRIMGFQHANNSAEGGEAAADAYFRYLALHESTARYVATNLATRFVSDTPPKSLVDRLAKAYTTSKGAIKPVLMSLFSASEFWASVGQKVRRPMEYLVATYRVLGVSPETPAGYQHSNANRTAFAEGLRQIKGKLEELGQFPAGQPTPNGYPDVYVAWTSAGTMVNGWNEAGNILTGNRKMFTYRRPEELVPAPPATAGAYLDALAQRLVFQKLTDDQKKIILEIAGVQAGTKVDATFDGAIVPVARAILASPMHHLR</sequence>
<evidence type="ECO:0000313" key="4">
    <source>
        <dbReference type="Proteomes" id="UP000680866"/>
    </source>
</evidence>
<evidence type="ECO:0000256" key="1">
    <source>
        <dbReference type="SAM" id="MobiDB-lite"/>
    </source>
</evidence>
<feature type="region of interest" description="Disordered" evidence="1">
    <location>
        <begin position="1"/>
        <end position="156"/>
    </location>
</feature>
<organism evidence="3 4">
    <name type="scientific">Polymorphospora rubra</name>
    <dbReference type="NCBI Taxonomy" id="338584"/>
    <lineage>
        <taxon>Bacteria</taxon>
        <taxon>Bacillati</taxon>
        <taxon>Actinomycetota</taxon>
        <taxon>Actinomycetes</taxon>
        <taxon>Micromonosporales</taxon>
        <taxon>Micromonosporaceae</taxon>
        <taxon>Polymorphospora</taxon>
    </lineage>
</organism>
<dbReference type="EMBL" id="AP023359">
    <property type="protein sequence ID" value="BCJ63554.1"/>
    <property type="molecule type" value="Genomic_DNA"/>
</dbReference>
<evidence type="ECO:0008006" key="5">
    <source>
        <dbReference type="Google" id="ProtNLM"/>
    </source>
</evidence>
<feature type="compositionally biased region" description="Basic and acidic residues" evidence="1">
    <location>
        <begin position="111"/>
        <end position="121"/>
    </location>
</feature>
<gene>
    <name evidence="3" type="ORF">Prubr_05750</name>
</gene>
<dbReference type="KEGG" id="pry:Prubr_05750"/>
<proteinExistence type="predicted"/>
<feature type="compositionally biased region" description="Basic and acidic residues" evidence="1">
    <location>
        <begin position="10"/>
        <end position="22"/>
    </location>
</feature>
<reference evidence="3" key="1">
    <citation type="submission" date="2020-08" db="EMBL/GenBank/DDBJ databases">
        <title>Whole genome shotgun sequence of Polymorphospora rubra NBRC 101157.</title>
        <authorList>
            <person name="Komaki H."/>
            <person name="Tamura T."/>
        </authorList>
    </citation>
    <scope>NUCLEOTIDE SEQUENCE</scope>
    <source>
        <strain evidence="3">NBRC 101157</strain>
    </source>
</reference>
<dbReference type="AlphaFoldDB" id="A0A810MSB7"/>
<evidence type="ECO:0000256" key="2">
    <source>
        <dbReference type="SAM" id="Phobius"/>
    </source>
</evidence>
<feature type="compositionally biased region" description="Basic and acidic residues" evidence="1">
    <location>
        <begin position="44"/>
        <end position="55"/>
    </location>
</feature>
<evidence type="ECO:0000313" key="3">
    <source>
        <dbReference type="EMBL" id="BCJ63554.1"/>
    </source>
</evidence>
<accession>A0A810MSB7</accession>
<feature type="transmembrane region" description="Helical" evidence="2">
    <location>
        <begin position="163"/>
        <end position="182"/>
    </location>
</feature>
<dbReference type="Proteomes" id="UP000680866">
    <property type="component" value="Chromosome"/>
</dbReference>
<keyword evidence="2" id="KW-0812">Transmembrane</keyword>
<keyword evidence="2" id="KW-1133">Transmembrane helix</keyword>
<protein>
    <recommendedName>
        <fullName evidence="5">DUF1800 domain-containing protein</fullName>
    </recommendedName>
</protein>
<dbReference type="RefSeq" id="WP_212821322.1">
    <property type="nucleotide sequence ID" value="NZ_AP023359.1"/>
</dbReference>
<dbReference type="Pfam" id="PF08811">
    <property type="entry name" value="DUF1800"/>
    <property type="match status" value="1"/>
</dbReference>
<keyword evidence="4" id="KW-1185">Reference proteome</keyword>